<dbReference type="CDD" id="cd07067">
    <property type="entry name" value="HP_PGM_like"/>
    <property type="match status" value="1"/>
</dbReference>
<dbReference type="Pfam" id="PF00300">
    <property type="entry name" value="His_Phos_1"/>
    <property type="match status" value="1"/>
</dbReference>
<dbReference type="Gene3D" id="3.40.50.1240">
    <property type="entry name" value="Phosphoglycerate mutase-like"/>
    <property type="match status" value="1"/>
</dbReference>
<dbReference type="InterPro" id="IPR050275">
    <property type="entry name" value="PGM_Phosphatase"/>
</dbReference>
<gene>
    <name evidence="1" type="ORF">NTA49_14575</name>
</gene>
<dbReference type="Proteomes" id="UP001165396">
    <property type="component" value="Unassembled WGS sequence"/>
</dbReference>
<dbReference type="InterPro" id="IPR029033">
    <property type="entry name" value="His_PPase_superfam"/>
</dbReference>
<dbReference type="EMBL" id="JANKJG010000012">
    <property type="protein sequence ID" value="MCR8827763.1"/>
    <property type="molecule type" value="Genomic_DNA"/>
</dbReference>
<dbReference type="InterPro" id="IPR013078">
    <property type="entry name" value="His_Pase_superF_clade-1"/>
</dbReference>
<dbReference type="RefSeq" id="WP_258295535.1">
    <property type="nucleotide sequence ID" value="NZ_JANKJG010000012.1"/>
</dbReference>
<protein>
    <submittedName>
        <fullName evidence="1">Histidine phosphatase family protein</fullName>
    </submittedName>
</protein>
<dbReference type="PANTHER" id="PTHR48100:SF1">
    <property type="entry name" value="HISTIDINE PHOSPHATASE FAMILY PROTEIN-RELATED"/>
    <property type="match status" value="1"/>
</dbReference>
<evidence type="ECO:0000313" key="1">
    <source>
        <dbReference type="EMBL" id="MCR8827763.1"/>
    </source>
</evidence>
<dbReference type="PIRSF" id="PIRSF000709">
    <property type="entry name" value="6PFK_2-Ptase"/>
    <property type="match status" value="1"/>
</dbReference>
<organism evidence="1 2">
    <name type="scientific">Pseudosulfitobacter koreensis</name>
    <dbReference type="NCBI Taxonomy" id="2968472"/>
    <lineage>
        <taxon>Bacteria</taxon>
        <taxon>Pseudomonadati</taxon>
        <taxon>Pseudomonadota</taxon>
        <taxon>Alphaproteobacteria</taxon>
        <taxon>Rhodobacterales</taxon>
        <taxon>Roseobacteraceae</taxon>
        <taxon>Pseudosulfitobacter</taxon>
    </lineage>
</organism>
<reference evidence="1" key="1">
    <citation type="submission" date="2022-07" db="EMBL/GenBank/DDBJ databases">
        <title>Pseudosulfitobacter sp. strain AP-MA-4, whole genome sequence.</title>
        <authorList>
            <person name="Jiang Y."/>
        </authorList>
    </citation>
    <scope>NUCLEOTIDE SEQUENCE</scope>
    <source>
        <strain evidence="1">AP-MA-4</strain>
    </source>
</reference>
<comment type="caution">
    <text evidence="1">The sequence shown here is derived from an EMBL/GenBank/DDBJ whole genome shotgun (WGS) entry which is preliminary data.</text>
</comment>
<evidence type="ECO:0000313" key="2">
    <source>
        <dbReference type="Proteomes" id="UP001165396"/>
    </source>
</evidence>
<dbReference type="PANTHER" id="PTHR48100">
    <property type="entry name" value="BROAD-SPECIFICITY PHOSPHATASE YOR283W-RELATED"/>
    <property type="match status" value="1"/>
</dbReference>
<proteinExistence type="predicted"/>
<accession>A0ABT1Z3P5</accession>
<dbReference type="SUPFAM" id="SSF53254">
    <property type="entry name" value="Phosphoglycerate mutase-like"/>
    <property type="match status" value="1"/>
</dbReference>
<keyword evidence="2" id="KW-1185">Reference proteome</keyword>
<name>A0ABT1Z3P5_9RHOB</name>
<dbReference type="SMART" id="SM00855">
    <property type="entry name" value="PGAM"/>
    <property type="match status" value="1"/>
</dbReference>
<sequence length="193" mass="21461">MIRLALLRHGHTAWNRAHRIQGRTDIALDDDAIAGLRALRLPAPWDDAQLWSSPLQRAVQTAELLTGHAPLTDPALMEMDWGAWEGQRGADLRADPDSGFRDIEDWGWSYAPPGGESPAELRARLVPWANALTRDSVAVCHIGVMRVLLAHATGWNFDGPAPFSIKRNRLYMINISGADWTYDGTPIRLEARP</sequence>